<gene>
    <name evidence="2" type="ORF">A2786_01690</name>
</gene>
<keyword evidence="1" id="KW-0472">Membrane</keyword>
<comment type="caution">
    <text evidence="2">The sequence shown here is derived from an EMBL/GenBank/DDBJ whole genome shotgun (WGS) entry which is preliminary data.</text>
</comment>
<evidence type="ECO:0000313" key="3">
    <source>
        <dbReference type="Proteomes" id="UP000179233"/>
    </source>
</evidence>
<dbReference type="Proteomes" id="UP000179233">
    <property type="component" value="Unassembled WGS sequence"/>
</dbReference>
<reference evidence="2 3" key="1">
    <citation type="journal article" date="2016" name="Nat. Commun.">
        <title>Thousands of microbial genomes shed light on interconnected biogeochemical processes in an aquifer system.</title>
        <authorList>
            <person name="Anantharaman K."/>
            <person name="Brown C.T."/>
            <person name="Hug L.A."/>
            <person name="Sharon I."/>
            <person name="Castelle C.J."/>
            <person name="Probst A.J."/>
            <person name="Thomas B.C."/>
            <person name="Singh A."/>
            <person name="Wilkins M.J."/>
            <person name="Karaoz U."/>
            <person name="Brodie E.L."/>
            <person name="Williams K.H."/>
            <person name="Hubbard S.S."/>
            <person name="Banfield J.F."/>
        </authorList>
    </citation>
    <scope>NUCLEOTIDE SEQUENCE [LARGE SCALE GENOMIC DNA]</scope>
</reference>
<dbReference type="EMBL" id="MHCJ01000003">
    <property type="protein sequence ID" value="OGY18210.1"/>
    <property type="molecule type" value="Genomic_DNA"/>
</dbReference>
<protein>
    <submittedName>
        <fullName evidence="2">Uncharacterized protein</fullName>
    </submittedName>
</protein>
<keyword evidence="1" id="KW-1133">Transmembrane helix</keyword>
<proteinExistence type="predicted"/>
<organism evidence="2 3">
    <name type="scientific">Candidatus Chisholmbacteria bacterium RIFCSPHIGHO2_01_FULL_52_32</name>
    <dbReference type="NCBI Taxonomy" id="1797591"/>
    <lineage>
        <taxon>Bacteria</taxon>
        <taxon>Candidatus Chisholmiibacteriota</taxon>
    </lineage>
</organism>
<keyword evidence="1" id="KW-0812">Transmembrane</keyword>
<feature type="transmembrane region" description="Helical" evidence="1">
    <location>
        <begin position="12"/>
        <end position="34"/>
    </location>
</feature>
<accession>A0A1G1VS63</accession>
<name>A0A1G1VS63_9BACT</name>
<evidence type="ECO:0000313" key="2">
    <source>
        <dbReference type="EMBL" id="OGY18210.1"/>
    </source>
</evidence>
<dbReference type="AlphaFoldDB" id="A0A1G1VS63"/>
<sequence length="91" mass="10617">MFAQRRKWIVALVRVAGLWLGSLLVLSLIIALYTRLQYPNTSLLTHWAFTILFFLPTWAFAAALGGPLLLVIWGLWRYHIPERILLRRNDI</sequence>
<feature type="transmembrane region" description="Helical" evidence="1">
    <location>
        <begin position="46"/>
        <end position="76"/>
    </location>
</feature>
<evidence type="ECO:0000256" key="1">
    <source>
        <dbReference type="SAM" id="Phobius"/>
    </source>
</evidence>